<dbReference type="PANTHER" id="PTHR10039:SF15">
    <property type="entry name" value="NACHT DOMAIN-CONTAINING PROTEIN"/>
    <property type="match status" value="1"/>
</dbReference>
<dbReference type="Pfam" id="PF12796">
    <property type="entry name" value="Ank_2"/>
    <property type="match status" value="1"/>
</dbReference>
<dbReference type="SMART" id="SM00248">
    <property type="entry name" value="ANK"/>
    <property type="match status" value="6"/>
</dbReference>
<evidence type="ECO:0000313" key="2">
    <source>
        <dbReference type="EMBL" id="KAF2726346.1"/>
    </source>
</evidence>
<dbReference type="InterPro" id="IPR036770">
    <property type="entry name" value="Ankyrin_rpt-contain_sf"/>
</dbReference>
<gene>
    <name evidence="2" type="ORF">K431DRAFT_280376</name>
</gene>
<dbReference type="OrthoDB" id="7464126at2759"/>
<dbReference type="AlphaFoldDB" id="A0A9P4UV03"/>
<protein>
    <submittedName>
        <fullName evidence="2">Ankyrin</fullName>
    </submittedName>
</protein>
<dbReference type="PANTHER" id="PTHR10039">
    <property type="entry name" value="AMELOGENIN"/>
    <property type="match status" value="1"/>
</dbReference>
<proteinExistence type="predicted"/>
<reference evidence="2" key="1">
    <citation type="journal article" date="2020" name="Stud. Mycol.">
        <title>101 Dothideomycetes genomes: a test case for predicting lifestyles and emergence of pathogens.</title>
        <authorList>
            <person name="Haridas S."/>
            <person name="Albert R."/>
            <person name="Binder M."/>
            <person name="Bloem J."/>
            <person name="Labutti K."/>
            <person name="Salamov A."/>
            <person name="Andreopoulos B."/>
            <person name="Baker S."/>
            <person name="Barry K."/>
            <person name="Bills G."/>
            <person name="Bluhm B."/>
            <person name="Cannon C."/>
            <person name="Castanera R."/>
            <person name="Culley D."/>
            <person name="Daum C."/>
            <person name="Ezra D."/>
            <person name="Gonzalez J."/>
            <person name="Henrissat B."/>
            <person name="Kuo A."/>
            <person name="Liang C."/>
            <person name="Lipzen A."/>
            <person name="Lutzoni F."/>
            <person name="Magnuson J."/>
            <person name="Mondo S."/>
            <person name="Nolan M."/>
            <person name="Ohm R."/>
            <person name="Pangilinan J."/>
            <person name="Park H.-J."/>
            <person name="Ramirez L."/>
            <person name="Alfaro M."/>
            <person name="Sun H."/>
            <person name="Tritt A."/>
            <person name="Yoshinaga Y."/>
            <person name="Zwiers L.-H."/>
            <person name="Turgeon B."/>
            <person name="Goodwin S."/>
            <person name="Spatafora J."/>
            <person name="Crous P."/>
            <person name="Grigoriev I."/>
        </authorList>
    </citation>
    <scope>NUCLEOTIDE SEQUENCE</scope>
    <source>
        <strain evidence="2">CBS 116435</strain>
    </source>
</reference>
<feature type="region of interest" description="Disordered" evidence="1">
    <location>
        <begin position="969"/>
        <end position="995"/>
    </location>
</feature>
<organism evidence="2 3">
    <name type="scientific">Polychaeton citri CBS 116435</name>
    <dbReference type="NCBI Taxonomy" id="1314669"/>
    <lineage>
        <taxon>Eukaryota</taxon>
        <taxon>Fungi</taxon>
        <taxon>Dikarya</taxon>
        <taxon>Ascomycota</taxon>
        <taxon>Pezizomycotina</taxon>
        <taxon>Dothideomycetes</taxon>
        <taxon>Dothideomycetidae</taxon>
        <taxon>Capnodiales</taxon>
        <taxon>Capnodiaceae</taxon>
        <taxon>Polychaeton</taxon>
    </lineage>
</organism>
<name>A0A9P4UV03_9PEZI</name>
<evidence type="ECO:0000256" key="1">
    <source>
        <dbReference type="SAM" id="MobiDB-lite"/>
    </source>
</evidence>
<accession>A0A9P4UV03</accession>
<dbReference type="EMBL" id="MU003765">
    <property type="protein sequence ID" value="KAF2726346.1"/>
    <property type="molecule type" value="Genomic_DNA"/>
</dbReference>
<dbReference type="Proteomes" id="UP000799441">
    <property type="component" value="Unassembled WGS sequence"/>
</dbReference>
<dbReference type="SUPFAM" id="SSF48403">
    <property type="entry name" value="Ankyrin repeat"/>
    <property type="match status" value="1"/>
</dbReference>
<evidence type="ECO:0000313" key="3">
    <source>
        <dbReference type="Proteomes" id="UP000799441"/>
    </source>
</evidence>
<dbReference type="Gene3D" id="1.25.40.20">
    <property type="entry name" value="Ankyrin repeat-containing domain"/>
    <property type="match status" value="1"/>
</dbReference>
<keyword evidence="3" id="KW-1185">Reference proteome</keyword>
<dbReference type="InterPro" id="IPR002110">
    <property type="entry name" value="Ankyrin_rpt"/>
</dbReference>
<sequence>MGLQDHYDQGANRPTLPELLEHILMPLFELFPGCFVIVDGIEECSSQEVDKIFASLHQLGKRFHLRIAVASREMLKDASSNALTDVIYTDVPHVDVKTRKSHLETFIDARLEEGPLGALLHDDHELRNYMTVELMSKADGLFIYAKLQLDLLAQCSSVADIQQALSDLPDGLYELYWRCLARPSPYSKYSSKILRWVCAAVELLDLGQLQEMLSYRGNSFEPQHQPFAAHIRQSATNLLVVDTFDGREVLQPVHSTIYDFVFSSLAQDTLAILAGDADLRSLKRPEWTLGKTKIEMGEMCVLAVKLDVDKGLQRYWGDQQVNLQAMSQPLHPIAQSLLKMTSKQQASRGTAPSAATMTTLKSVLSRQRPSASMFLAHALSNWLQYTQDLPESSHMAHAFKGLCLGSLTVPRLRPWATATDPNLRAQAAFHWALCNGHHSLFNITLREIGNPAFADSQHFTTTNVPIDHLLALHIASKQGELAFVQTLVEFDHKCVDFRASGRKLAIHVAAANGQAEVVRYLLGVRTSLARARTADLELPLHLAVESTSCECVELLSKALLTPASYASQDRIGTRDRWGRSPIFRAISESEASIVECLASADSPAFLRLVDVDSTNTEAVHLAAKKGNWAVLETVVNLLLEGRLRRAEYEYTIVDLREIIQPTAKALAFLSLYHCFEPGEGDVYTILRSLSALPDESLQELLDIWNSIHERKSEWVQHLLLSAFMSTWTTPNLNMLGLAITEEKLSVVAMIVGFDPATLWHPVVHPRGFQNQYHIPPVLEPLNYTSAEHHVWTPLRLAVIGGNSDIAMWLCQQQQSPESLGQPTPGLLAIHIAALLRKFVLASQIRETQDRGRQRSLPPQGHVEWNLVFDCEWMLLILPSEADGSFSYQRKEESDGWRREYYRNDALYYFKKNTKKSHQSGQWGDVIENLMVHASATVNIHIMFSHRNAEGFDGAASVSFNRYRKWSATQTYPPGNHKRRSFGRGQDENSLRITSSRGGPEALFNLQAWQFSLPEHPPDLYRHLD</sequence>
<comment type="caution">
    <text evidence="2">The sequence shown here is derived from an EMBL/GenBank/DDBJ whole genome shotgun (WGS) entry which is preliminary data.</text>
</comment>